<name>A0A1Y1UG05_9TREE</name>
<dbReference type="Proteomes" id="UP000193218">
    <property type="component" value="Unassembled WGS sequence"/>
</dbReference>
<dbReference type="GeneID" id="33557853"/>
<accession>A0A1Y1UG05</accession>
<feature type="transmembrane region" description="Helical" evidence="1">
    <location>
        <begin position="12"/>
        <end position="33"/>
    </location>
</feature>
<dbReference type="EMBL" id="NBSH01000007">
    <property type="protein sequence ID" value="ORX36952.1"/>
    <property type="molecule type" value="Genomic_DNA"/>
</dbReference>
<dbReference type="AlphaFoldDB" id="A0A1Y1UG05"/>
<sequence>MVYVDDFGLYKPGLLLIEMVDDVIYISPLYSYYMRDRERGDRRFIFDELCSRSERT</sequence>
<comment type="caution">
    <text evidence="2">The sequence shown here is derived from an EMBL/GenBank/DDBJ whole genome shotgun (WGS) entry which is preliminary data.</text>
</comment>
<protein>
    <submittedName>
        <fullName evidence="2">Uncharacterized protein</fullName>
    </submittedName>
</protein>
<dbReference type="RefSeq" id="XP_021871021.1">
    <property type="nucleotide sequence ID" value="XM_022016044.1"/>
</dbReference>
<reference evidence="2 3" key="1">
    <citation type="submission" date="2017-03" db="EMBL/GenBank/DDBJ databases">
        <title>Widespread Adenine N6-methylation of Active Genes in Fungi.</title>
        <authorList>
            <consortium name="DOE Joint Genome Institute"/>
            <person name="Mondo S.J."/>
            <person name="Dannebaum R.O."/>
            <person name="Kuo R.C."/>
            <person name="Louie K.B."/>
            <person name="Bewick A.J."/>
            <person name="Labutti K."/>
            <person name="Haridas S."/>
            <person name="Kuo A."/>
            <person name="Salamov A."/>
            <person name="Ahrendt S.R."/>
            <person name="Lau R."/>
            <person name="Bowen B.P."/>
            <person name="Lipzen A."/>
            <person name="Sullivan W."/>
            <person name="Andreopoulos W.B."/>
            <person name="Clum A."/>
            <person name="Lindquist E."/>
            <person name="Daum C."/>
            <person name="Northen T.R."/>
            <person name="Ramamoorthy G."/>
            <person name="Schmitz R.J."/>
            <person name="Gryganskyi A."/>
            <person name="Culley D."/>
            <person name="Magnuson J."/>
            <person name="James T.Y."/>
            <person name="O'Malley M.A."/>
            <person name="Stajich J.E."/>
            <person name="Spatafora J.W."/>
            <person name="Visel A."/>
            <person name="Grigoriev I.V."/>
        </authorList>
    </citation>
    <scope>NUCLEOTIDE SEQUENCE [LARGE SCALE GENOMIC DNA]</scope>
    <source>
        <strain evidence="2 3">NRRL Y-17943</strain>
    </source>
</reference>
<keyword evidence="1" id="KW-0812">Transmembrane</keyword>
<evidence type="ECO:0000256" key="1">
    <source>
        <dbReference type="SAM" id="Phobius"/>
    </source>
</evidence>
<dbReference type="InParanoid" id="A0A1Y1UG05"/>
<organism evidence="2 3">
    <name type="scientific">Kockovaella imperatae</name>
    <dbReference type="NCBI Taxonomy" id="4999"/>
    <lineage>
        <taxon>Eukaryota</taxon>
        <taxon>Fungi</taxon>
        <taxon>Dikarya</taxon>
        <taxon>Basidiomycota</taxon>
        <taxon>Agaricomycotina</taxon>
        <taxon>Tremellomycetes</taxon>
        <taxon>Tremellales</taxon>
        <taxon>Cuniculitremaceae</taxon>
        <taxon>Kockovaella</taxon>
    </lineage>
</organism>
<evidence type="ECO:0000313" key="3">
    <source>
        <dbReference type="Proteomes" id="UP000193218"/>
    </source>
</evidence>
<evidence type="ECO:0000313" key="2">
    <source>
        <dbReference type="EMBL" id="ORX36952.1"/>
    </source>
</evidence>
<keyword evidence="3" id="KW-1185">Reference proteome</keyword>
<keyword evidence="1" id="KW-1133">Transmembrane helix</keyword>
<proteinExistence type="predicted"/>
<keyword evidence="1" id="KW-0472">Membrane</keyword>
<gene>
    <name evidence="2" type="ORF">BD324DRAFT_627822</name>
</gene>